<name>A0AAW0AK34_9AGAR</name>
<feature type="compositionally biased region" description="Polar residues" evidence="1">
    <location>
        <begin position="135"/>
        <end position="147"/>
    </location>
</feature>
<organism evidence="2 3">
    <name type="scientific">Favolaschia claudopus</name>
    <dbReference type="NCBI Taxonomy" id="2862362"/>
    <lineage>
        <taxon>Eukaryota</taxon>
        <taxon>Fungi</taxon>
        <taxon>Dikarya</taxon>
        <taxon>Basidiomycota</taxon>
        <taxon>Agaricomycotina</taxon>
        <taxon>Agaricomycetes</taxon>
        <taxon>Agaricomycetidae</taxon>
        <taxon>Agaricales</taxon>
        <taxon>Marasmiineae</taxon>
        <taxon>Mycenaceae</taxon>
        <taxon>Favolaschia</taxon>
    </lineage>
</organism>
<comment type="caution">
    <text evidence="2">The sequence shown here is derived from an EMBL/GenBank/DDBJ whole genome shotgun (WGS) entry which is preliminary data.</text>
</comment>
<evidence type="ECO:0000256" key="1">
    <source>
        <dbReference type="SAM" id="MobiDB-lite"/>
    </source>
</evidence>
<sequence length="1086" mass="119089">MTGGPWGEAKAGQCHWSLLIVVAAEGPEKNTHSRKSPTDTDAQVEVGGGGGRVGEPPSALLKRKGEVAEGGPLLNVDGAWPGTIIGGGGAVTAGPKDSNTGAPHCPNWHFHSGVTSIEEEPSQSQAEEEQSASSKQDTAAASANDSETVGGDGGNEGQINVDLMEVDEDPTAGVLNSTGASDSSNSPDAVEKPDANHCDDLLGVDQASLDEHETESLPAAEEFESEEETFRHPRVLKVRKIGEAVWEYLVHGHGFEPAQWLAYEEESDDSDLDSRSKSNNTSVAGSDYDGNSDHPSDEDYGVKKGKRKVPASTPLTALTSEDLSDQPIAALDRLLNSKSLTAELDTLRSERDIVAPLKGRKIALSDVLRQLVERKERNNIDSSFLSFAPLSDERSFLVQLLRVHEQLDIVKRMVQWDICRAHLLLYEWFLVTGRGLAQDLVRNAGQARSRLCQEVQKGKQTTRKKQKTATDDQPNTSAIAPSTSEFQQVPTDLYGLIKQKKPGAFKLPAIRKVAQKPQALYTAAVECLLNVLSRELVIVHMAPRDDSWMTPQRRAARKKVQDKKPKTSGSVGEELEKVRARIICRGAVLQCLAKVCEGESTFASEGMHEVLMSPTGLVPRKWREDSRFAAALQRDEETTLSAVIEVLQAIVRRNRQIPECAAALSAFVHRRTLELHRGRQIPEDEYINPNQAPSNAVPLAAPTLKEPRRKHIPYANLTSAQLIGGDSITSANDSVTLFAPLVLIIRETLRERNKQPACNTSLLKDVIHPPGAAKIPPHQATGRQGLSNLLAWHLTGQGNGTQGFLDTQETMCFKTGQACVQAFTDADHKNDPLREDFAKRHSIAPPPTAENEKKIEDGIKKMAGYVPTHNANAYGEAADSLNLKPSRKDGKPKLTIEEKFLPLYTAEVQNAYAEYLRDLLDQDPETYFGFYGMKSDGLTTLQLENNMALLGICEHPQAEEMAAWIAEKGELGAYKGLKHLGFNLNGSDPLATRAAFLCLYNHLDTHLSVEDKKTLGFGVIFCEHVLCKVQRWQFRYDKNMRLVKFLGLVADLIQNEEKEYLPFPFRIGIAEIDAAIKSAETNRGAT</sequence>
<feature type="region of interest" description="Disordered" evidence="1">
    <location>
        <begin position="171"/>
        <end position="228"/>
    </location>
</feature>
<feature type="region of interest" description="Disordered" evidence="1">
    <location>
        <begin position="25"/>
        <end position="58"/>
    </location>
</feature>
<keyword evidence="3" id="KW-1185">Reference proteome</keyword>
<feature type="region of interest" description="Disordered" evidence="1">
    <location>
        <begin position="453"/>
        <end position="482"/>
    </location>
</feature>
<evidence type="ECO:0000313" key="2">
    <source>
        <dbReference type="EMBL" id="KAK7013422.1"/>
    </source>
</evidence>
<gene>
    <name evidence="2" type="ORF">R3P38DRAFT_3575784</name>
</gene>
<feature type="compositionally biased region" description="Polar residues" evidence="1">
    <location>
        <begin position="174"/>
        <end position="187"/>
    </location>
</feature>
<proteinExistence type="predicted"/>
<reference evidence="2 3" key="1">
    <citation type="journal article" date="2024" name="J Genomics">
        <title>Draft genome sequencing and assembly of Favolaschia claudopus CIRM-BRFM 2984 isolated from oak limbs.</title>
        <authorList>
            <person name="Navarro D."/>
            <person name="Drula E."/>
            <person name="Chaduli D."/>
            <person name="Cazenave R."/>
            <person name="Ahrendt S."/>
            <person name="Wang J."/>
            <person name="Lipzen A."/>
            <person name="Daum C."/>
            <person name="Barry K."/>
            <person name="Grigoriev I.V."/>
            <person name="Favel A."/>
            <person name="Rosso M.N."/>
            <person name="Martin F."/>
        </authorList>
    </citation>
    <scope>NUCLEOTIDE SEQUENCE [LARGE SCALE GENOMIC DNA]</scope>
    <source>
        <strain evidence="2 3">CIRM-BRFM 2984</strain>
    </source>
</reference>
<feature type="region of interest" description="Disordered" evidence="1">
    <location>
        <begin position="91"/>
        <end position="159"/>
    </location>
</feature>
<dbReference type="EMBL" id="JAWWNJ010000059">
    <property type="protein sequence ID" value="KAK7013422.1"/>
    <property type="molecule type" value="Genomic_DNA"/>
</dbReference>
<feature type="compositionally biased region" description="Basic and acidic residues" evidence="1">
    <location>
        <begin position="189"/>
        <end position="200"/>
    </location>
</feature>
<feature type="region of interest" description="Disordered" evidence="1">
    <location>
        <begin position="549"/>
        <end position="571"/>
    </location>
</feature>
<accession>A0AAW0AK34</accession>
<evidence type="ECO:0000313" key="3">
    <source>
        <dbReference type="Proteomes" id="UP001362999"/>
    </source>
</evidence>
<dbReference type="AlphaFoldDB" id="A0AAW0AK34"/>
<dbReference type="Proteomes" id="UP001362999">
    <property type="component" value="Unassembled WGS sequence"/>
</dbReference>
<feature type="compositionally biased region" description="Basic and acidic residues" evidence="1">
    <location>
        <begin position="291"/>
        <end position="302"/>
    </location>
</feature>
<protein>
    <submittedName>
        <fullName evidence="2">Uncharacterized protein</fullName>
    </submittedName>
</protein>
<feature type="region of interest" description="Disordered" evidence="1">
    <location>
        <begin position="266"/>
        <end position="308"/>
    </location>
</feature>
<feature type="compositionally biased region" description="Acidic residues" evidence="1">
    <location>
        <begin position="117"/>
        <end position="130"/>
    </location>
</feature>